<dbReference type="InterPro" id="IPR029058">
    <property type="entry name" value="AB_hydrolase_fold"/>
</dbReference>
<dbReference type="SUPFAM" id="SSF53474">
    <property type="entry name" value="alpha/beta-Hydrolases"/>
    <property type="match status" value="1"/>
</dbReference>
<keyword evidence="2" id="KW-0378">Hydrolase</keyword>
<protein>
    <submittedName>
        <fullName evidence="2">Alpha/beta fold hydrolase</fullName>
    </submittedName>
</protein>
<dbReference type="Pfam" id="PF00561">
    <property type="entry name" value="Abhydrolase_1"/>
    <property type="match status" value="1"/>
</dbReference>
<dbReference type="PANTHER" id="PTHR32268">
    <property type="entry name" value="HOMOSERINE O-ACETYLTRANSFERASE"/>
    <property type="match status" value="1"/>
</dbReference>
<dbReference type="RefSeq" id="WP_379187003.1">
    <property type="nucleotide sequence ID" value="NZ_JBHSOW010000016.1"/>
</dbReference>
<organism evidence="2 3">
    <name type="scientific">Paenibacillus solisilvae</name>
    <dbReference type="NCBI Taxonomy" id="2486751"/>
    <lineage>
        <taxon>Bacteria</taxon>
        <taxon>Bacillati</taxon>
        <taxon>Bacillota</taxon>
        <taxon>Bacilli</taxon>
        <taxon>Bacillales</taxon>
        <taxon>Paenibacillaceae</taxon>
        <taxon>Paenibacillus</taxon>
    </lineage>
</organism>
<name>A0ABW0VUU7_9BACL</name>
<dbReference type="GO" id="GO:0016787">
    <property type="term" value="F:hydrolase activity"/>
    <property type="evidence" value="ECO:0007669"/>
    <property type="project" value="UniProtKB-KW"/>
</dbReference>
<proteinExistence type="predicted"/>
<dbReference type="Gene3D" id="3.40.50.1820">
    <property type="entry name" value="alpha/beta hydrolase"/>
    <property type="match status" value="1"/>
</dbReference>
<feature type="domain" description="AB hydrolase-1" evidence="1">
    <location>
        <begin position="46"/>
        <end position="313"/>
    </location>
</feature>
<sequence>MTEYDLITDYETFNLGDVLLKSGATLRNAKLAYKTHGTLNPNKDNVILVPTFFSGTHKNDEYMIGAGKALDPDKYFIIQLNQLGNGLSSSPSNTPAPYNQGRFPRITILDNVECQHKLVTEKFGIERVALVCGYSMGAQQTFQWAAAYPDMVERIAPWCATASTTPHNFVFIEGFVNALRADAAWNNGFYSQQPNTGLRALARVYAGWGLSQAFYYQRLYLEHGYSSLEDFLIGFWEGNFLRKDANNLLSMAWTWQHGDIGMTPGCDGNREKALSRIKAKAMILPGQTDLYFPVEDIQYEAKFIPNAQVRVIPSIYGHYAGRGLNKSDADFVDQAIKDLLNS</sequence>
<gene>
    <name evidence="2" type="ORF">ACFPYJ_05285</name>
</gene>
<dbReference type="Proteomes" id="UP001596047">
    <property type="component" value="Unassembled WGS sequence"/>
</dbReference>
<dbReference type="InterPro" id="IPR008220">
    <property type="entry name" value="HAT_MetX-like"/>
</dbReference>
<reference evidence="3" key="1">
    <citation type="journal article" date="2019" name="Int. J. Syst. Evol. Microbiol.">
        <title>The Global Catalogue of Microorganisms (GCM) 10K type strain sequencing project: providing services to taxonomists for standard genome sequencing and annotation.</title>
        <authorList>
            <consortium name="The Broad Institute Genomics Platform"/>
            <consortium name="The Broad Institute Genome Sequencing Center for Infectious Disease"/>
            <person name="Wu L."/>
            <person name="Ma J."/>
        </authorList>
    </citation>
    <scope>NUCLEOTIDE SEQUENCE [LARGE SCALE GENOMIC DNA]</scope>
    <source>
        <strain evidence="3">CGMCC 1.3240</strain>
    </source>
</reference>
<dbReference type="NCBIfam" id="NF005757">
    <property type="entry name" value="PRK07581.1"/>
    <property type="match status" value="1"/>
</dbReference>
<evidence type="ECO:0000313" key="3">
    <source>
        <dbReference type="Proteomes" id="UP001596047"/>
    </source>
</evidence>
<dbReference type="EMBL" id="JBHSOW010000016">
    <property type="protein sequence ID" value="MFC5648549.1"/>
    <property type="molecule type" value="Genomic_DNA"/>
</dbReference>
<evidence type="ECO:0000313" key="2">
    <source>
        <dbReference type="EMBL" id="MFC5648549.1"/>
    </source>
</evidence>
<comment type="caution">
    <text evidence="2">The sequence shown here is derived from an EMBL/GenBank/DDBJ whole genome shotgun (WGS) entry which is preliminary data.</text>
</comment>
<dbReference type="PANTHER" id="PTHR32268:SF15">
    <property type="entry name" value="HOMOSERINE ACETYLTRANSFERASE FAMILY PROTEIN (AFU_ORTHOLOGUE AFUA_1G15350)"/>
    <property type="match status" value="1"/>
</dbReference>
<dbReference type="PIRSF" id="PIRSF000443">
    <property type="entry name" value="Homoser_Ac_trans"/>
    <property type="match status" value="1"/>
</dbReference>
<accession>A0ABW0VUU7</accession>
<evidence type="ECO:0000259" key="1">
    <source>
        <dbReference type="Pfam" id="PF00561"/>
    </source>
</evidence>
<dbReference type="InterPro" id="IPR000073">
    <property type="entry name" value="AB_hydrolase_1"/>
</dbReference>
<keyword evidence="3" id="KW-1185">Reference proteome</keyword>